<feature type="domain" description="DUF2268" evidence="2">
    <location>
        <begin position="291"/>
        <end position="418"/>
    </location>
</feature>
<evidence type="ECO:0000313" key="3">
    <source>
        <dbReference type="EMBL" id="PYF77084.1"/>
    </source>
</evidence>
<evidence type="ECO:0000256" key="1">
    <source>
        <dbReference type="SAM" id="SignalP"/>
    </source>
</evidence>
<feature type="signal peptide" evidence="1">
    <location>
        <begin position="1"/>
        <end position="18"/>
    </location>
</feature>
<evidence type="ECO:0000259" key="2">
    <source>
        <dbReference type="Pfam" id="PF10026"/>
    </source>
</evidence>
<dbReference type="GO" id="GO:0008233">
    <property type="term" value="F:peptidase activity"/>
    <property type="evidence" value="ECO:0007669"/>
    <property type="project" value="UniProtKB-KW"/>
</dbReference>
<dbReference type="Proteomes" id="UP000248198">
    <property type="component" value="Unassembled WGS sequence"/>
</dbReference>
<feature type="chain" id="PRO_5016275032" evidence="1">
    <location>
        <begin position="19"/>
        <end position="448"/>
    </location>
</feature>
<keyword evidence="3" id="KW-0378">Hydrolase</keyword>
<keyword evidence="4" id="KW-1185">Reference proteome</keyword>
<proteinExistence type="predicted"/>
<dbReference type="AlphaFoldDB" id="A0A318UL36"/>
<accession>A0A318UL36</accession>
<organism evidence="3 4">
    <name type="scientific">Pedobacter nutrimenti</name>
    <dbReference type="NCBI Taxonomy" id="1241337"/>
    <lineage>
        <taxon>Bacteria</taxon>
        <taxon>Pseudomonadati</taxon>
        <taxon>Bacteroidota</taxon>
        <taxon>Sphingobacteriia</taxon>
        <taxon>Sphingobacteriales</taxon>
        <taxon>Sphingobacteriaceae</taxon>
        <taxon>Pedobacter</taxon>
    </lineage>
</organism>
<evidence type="ECO:0000313" key="4">
    <source>
        <dbReference type="Proteomes" id="UP000248198"/>
    </source>
</evidence>
<gene>
    <name evidence="3" type="ORF">B0O44_101563</name>
</gene>
<dbReference type="RefSeq" id="WP_110827162.1">
    <property type="nucleotide sequence ID" value="NZ_QKLU01000001.1"/>
</dbReference>
<dbReference type="GO" id="GO:0006508">
    <property type="term" value="P:proteolysis"/>
    <property type="evidence" value="ECO:0007669"/>
    <property type="project" value="UniProtKB-KW"/>
</dbReference>
<name>A0A318UL36_9SPHI</name>
<keyword evidence="1" id="KW-0732">Signal</keyword>
<reference evidence="3 4" key="1">
    <citation type="submission" date="2018-06" db="EMBL/GenBank/DDBJ databases">
        <title>Genomic Encyclopedia of Archaeal and Bacterial Type Strains, Phase II (KMG-II): from individual species to whole genera.</title>
        <authorList>
            <person name="Goeker M."/>
        </authorList>
    </citation>
    <scope>NUCLEOTIDE SEQUENCE [LARGE SCALE GENOMIC DNA]</scope>
    <source>
        <strain evidence="3 4">DSM 27372</strain>
    </source>
</reference>
<sequence>MKFKFYFLLIILPALSNAQNIEVNRKYENISYTGDKDIRFKVNLKKNNSYLITVFQHKIDVEVILLGPDGKVEQRTDLADEDSGYDKIDFIAKQDGEYQIKVQAFDQKVFPEGVINVSISEYTKKQLSRRKIIQDSLRIENNKSVQVLDVKHFWEAFDQLSQCKTFQDSVRIVQTLYLDRGTNGLKEFARARDFSAEMFVKRIGKYKKYYSSIRQNSLVVYQLSGSIDGITQRFKAIYPDLKAFKVAFVIGPMLSPGTISSNFVLIGSEMQVAYKTADLSEIVNPNLKSDILLTNSLEEVKTKLEETVAHELVHLQQKEKSKQACSCPLLEKVIKEGVAEFIAEKNLSLPLRMTRSRVYGQQNEKILWEELKNELCSGKTSNWLYNSTASKERPGDLGYFIGYKIASSYYEQAADKQRALVEMIEMDNPLLFLDKSKYDLKFQVATGK</sequence>
<keyword evidence="3" id="KW-0645">Protease</keyword>
<dbReference type="Pfam" id="PF10026">
    <property type="entry name" value="DUF2268"/>
    <property type="match status" value="1"/>
</dbReference>
<dbReference type="OrthoDB" id="6402335at2"/>
<protein>
    <submittedName>
        <fullName evidence="3">Putative Zn-dependent protease DUF2268</fullName>
    </submittedName>
</protein>
<comment type="caution">
    <text evidence="3">The sequence shown here is derived from an EMBL/GenBank/DDBJ whole genome shotgun (WGS) entry which is preliminary data.</text>
</comment>
<dbReference type="InterPro" id="IPR018728">
    <property type="entry name" value="DUF2268"/>
</dbReference>
<dbReference type="EMBL" id="QKLU01000001">
    <property type="protein sequence ID" value="PYF77084.1"/>
    <property type="molecule type" value="Genomic_DNA"/>
</dbReference>
<dbReference type="Gene3D" id="2.60.120.380">
    <property type="match status" value="1"/>
</dbReference>